<proteinExistence type="predicted"/>
<gene>
    <name evidence="1" type="ORF">HPB49_004783</name>
</gene>
<accession>A0ACB8DUX4</accession>
<dbReference type="EMBL" id="CM023470">
    <property type="protein sequence ID" value="KAH7978188.1"/>
    <property type="molecule type" value="Genomic_DNA"/>
</dbReference>
<name>A0ACB8DUX4_DERSI</name>
<reference evidence="1" key="1">
    <citation type="submission" date="2020-05" db="EMBL/GenBank/DDBJ databases">
        <title>Large-scale comparative analyses of tick genomes elucidate their genetic diversity and vector capacities.</title>
        <authorList>
            <person name="Jia N."/>
            <person name="Wang J."/>
            <person name="Shi W."/>
            <person name="Du L."/>
            <person name="Sun Y."/>
            <person name="Zhan W."/>
            <person name="Jiang J."/>
            <person name="Wang Q."/>
            <person name="Zhang B."/>
            <person name="Ji P."/>
            <person name="Sakyi L.B."/>
            <person name="Cui X."/>
            <person name="Yuan T."/>
            <person name="Jiang B."/>
            <person name="Yang W."/>
            <person name="Lam T.T.-Y."/>
            <person name="Chang Q."/>
            <person name="Ding S."/>
            <person name="Wang X."/>
            <person name="Zhu J."/>
            <person name="Ruan X."/>
            <person name="Zhao L."/>
            <person name="Wei J."/>
            <person name="Que T."/>
            <person name="Du C."/>
            <person name="Cheng J."/>
            <person name="Dai P."/>
            <person name="Han X."/>
            <person name="Huang E."/>
            <person name="Gao Y."/>
            <person name="Liu J."/>
            <person name="Shao H."/>
            <person name="Ye R."/>
            <person name="Li L."/>
            <person name="Wei W."/>
            <person name="Wang X."/>
            <person name="Wang C."/>
            <person name="Yang T."/>
            <person name="Huo Q."/>
            <person name="Li W."/>
            <person name="Guo W."/>
            <person name="Chen H."/>
            <person name="Zhou L."/>
            <person name="Ni X."/>
            <person name="Tian J."/>
            <person name="Zhou Y."/>
            <person name="Sheng Y."/>
            <person name="Liu T."/>
            <person name="Pan Y."/>
            <person name="Xia L."/>
            <person name="Li J."/>
            <person name="Zhao F."/>
            <person name="Cao W."/>
        </authorList>
    </citation>
    <scope>NUCLEOTIDE SEQUENCE</scope>
    <source>
        <strain evidence="1">Dsil-2018</strain>
    </source>
</reference>
<sequence>MLVRCRHKIDMLNEWQVAVPRSEGITHMPAFGDCDVARLKSRRRVHPCAAKDDKYTVWRAQELMIPGILMCAVAMPGPFLQFMSSRNKVLMRLYQCLLYVGFSAYEAYRLKEFVEDYMRSEKTSLICFFHSLVNTFLFPFIYAYVARRSTSLDLLLTTWRDESGDVAFSQHRCLAKHRLLAGAYLAATALLVLGFHTLNTVRVCYEISWRYSNRTLPIKSVIFLGKTAHHYVLQTMYCGLESLAFSLMFLLWILSSHLTAQVKNIPLLTNATVALIREKYRRLCVVIEATAHFLNSLLFLFFFRTAFDFMSSVIFYSIQDGRETKLWILAYEGLLTLINVFQNTAISEMSGKLSLEMSSALYEVSKVPAMPEAYNDLLLFLQVYKEKPEAMAGCGVLRVDRALMFKLSGSTVTIVLILFQLDPNLSHKVSF</sequence>
<organism evidence="1 2">
    <name type="scientific">Dermacentor silvarum</name>
    <name type="common">Tick</name>
    <dbReference type="NCBI Taxonomy" id="543639"/>
    <lineage>
        <taxon>Eukaryota</taxon>
        <taxon>Metazoa</taxon>
        <taxon>Ecdysozoa</taxon>
        <taxon>Arthropoda</taxon>
        <taxon>Chelicerata</taxon>
        <taxon>Arachnida</taxon>
        <taxon>Acari</taxon>
        <taxon>Parasitiformes</taxon>
        <taxon>Ixodida</taxon>
        <taxon>Ixodoidea</taxon>
        <taxon>Ixodidae</taxon>
        <taxon>Rhipicephalinae</taxon>
        <taxon>Dermacentor</taxon>
    </lineage>
</organism>
<comment type="caution">
    <text evidence="1">The sequence shown here is derived from an EMBL/GenBank/DDBJ whole genome shotgun (WGS) entry which is preliminary data.</text>
</comment>
<keyword evidence="2" id="KW-1185">Reference proteome</keyword>
<protein>
    <submittedName>
        <fullName evidence="1">Uncharacterized protein</fullName>
    </submittedName>
</protein>
<evidence type="ECO:0000313" key="1">
    <source>
        <dbReference type="EMBL" id="KAH7978188.1"/>
    </source>
</evidence>
<dbReference type="Proteomes" id="UP000821865">
    <property type="component" value="Chromosome 1"/>
</dbReference>
<evidence type="ECO:0000313" key="2">
    <source>
        <dbReference type="Proteomes" id="UP000821865"/>
    </source>
</evidence>